<dbReference type="CDD" id="cd00519">
    <property type="entry name" value="Lipase_3"/>
    <property type="match status" value="1"/>
</dbReference>
<evidence type="ECO:0000256" key="3">
    <source>
        <dbReference type="SAM" id="SignalP"/>
    </source>
</evidence>
<gene>
    <name evidence="5" type="ORF">EJ05DRAFT_475675</name>
</gene>
<dbReference type="Proteomes" id="UP000799437">
    <property type="component" value="Unassembled WGS sequence"/>
</dbReference>
<keyword evidence="6" id="KW-1185">Reference proteome</keyword>
<evidence type="ECO:0000259" key="4">
    <source>
        <dbReference type="Pfam" id="PF01764"/>
    </source>
</evidence>
<dbReference type="InterPro" id="IPR002921">
    <property type="entry name" value="Fungal_lipase-type"/>
</dbReference>
<feature type="chain" id="PRO_5025354377" evidence="3">
    <location>
        <begin position="20"/>
        <end position="308"/>
    </location>
</feature>
<reference evidence="5" key="1">
    <citation type="journal article" date="2020" name="Stud. Mycol.">
        <title>101 Dothideomycetes genomes: a test case for predicting lifestyles and emergence of pathogens.</title>
        <authorList>
            <person name="Haridas S."/>
            <person name="Albert R."/>
            <person name="Binder M."/>
            <person name="Bloem J."/>
            <person name="Labutti K."/>
            <person name="Salamov A."/>
            <person name="Andreopoulos B."/>
            <person name="Baker S."/>
            <person name="Barry K."/>
            <person name="Bills G."/>
            <person name="Bluhm B."/>
            <person name="Cannon C."/>
            <person name="Castanera R."/>
            <person name="Culley D."/>
            <person name="Daum C."/>
            <person name="Ezra D."/>
            <person name="Gonzalez J."/>
            <person name="Henrissat B."/>
            <person name="Kuo A."/>
            <person name="Liang C."/>
            <person name="Lipzen A."/>
            <person name="Lutzoni F."/>
            <person name="Magnuson J."/>
            <person name="Mondo S."/>
            <person name="Nolan M."/>
            <person name="Ohm R."/>
            <person name="Pangilinan J."/>
            <person name="Park H.-J."/>
            <person name="Ramirez L."/>
            <person name="Alfaro M."/>
            <person name="Sun H."/>
            <person name="Tritt A."/>
            <person name="Yoshinaga Y."/>
            <person name="Zwiers L.-H."/>
            <person name="Turgeon B."/>
            <person name="Goodwin S."/>
            <person name="Spatafora J."/>
            <person name="Crous P."/>
            <person name="Grigoriev I."/>
        </authorList>
    </citation>
    <scope>NUCLEOTIDE SEQUENCE</scope>
    <source>
        <strain evidence="5">CBS 121739</strain>
    </source>
</reference>
<evidence type="ECO:0000313" key="5">
    <source>
        <dbReference type="EMBL" id="KAF2758349.1"/>
    </source>
</evidence>
<dbReference type="EMBL" id="ML996571">
    <property type="protein sequence ID" value="KAF2758349.1"/>
    <property type="molecule type" value="Genomic_DNA"/>
</dbReference>
<dbReference type="GeneID" id="54484915"/>
<dbReference type="PANTHER" id="PTHR46640:SF1">
    <property type="entry name" value="FUNGAL LIPASE-LIKE DOMAIN-CONTAINING PROTEIN-RELATED"/>
    <property type="match status" value="1"/>
</dbReference>
<accession>A0A6A6W818</accession>
<evidence type="ECO:0000256" key="1">
    <source>
        <dbReference type="ARBA" id="ARBA00022729"/>
    </source>
</evidence>
<proteinExistence type="predicted"/>
<organism evidence="5 6">
    <name type="scientific">Pseudovirgaria hyperparasitica</name>
    <dbReference type="NCBI Taxonomy" id="470096"/>
    <lineage>
        <taxon>Eukaryota</taxon>
        <taxon>Fungi</taxon>
        <taxon>Dikarya</taxon>
        <taxon>Ascomycota</taxon>
        <taxon>Pezizomycotina</taxon>
        <taxon>Dothideomycetes</taxon>
        <taxon>Dothideomycetes incertae sedis</taxon>
        <taxon>Acrospermales</taxon>
        <taxon>Acrospermaceae</taxon>
        <taxon>Pseudovirgaria</taxon>
    </lineage>
</organism>
<dbReference type="InterPro" id="IPR029058">
    <property type="entry name" value="AB_hydrolase_fold"/>
</dbReference>
<dbReference type="RefSeq" id="XP_033600800.1">
    <property type="nucleotide sequence ID" value="XM_033743861.1"/>
</dbReference>
<dbReference type="GO" id="GO:0006629">
    <property type="term" value="P:lipid metabolic process"/>
    <property type="evidence" value="ECO:0007669"/>
    <property type="project" value="InterPro"/>
</dbReference>
<dbReference type="PANTHER" id="PTHR46640">
    <property type="entry name" value="TRIACYLGLYCEROL LIPASE, PUTATIVE (AFU_ORTHOLOGUE AFUA_6G06510)-RELATED"/>
    <property type="match status" value="1"/>
</dbReference>
<evidence type="ECO:0000256" key="2">
    <source>
        <dbReference type="ARBA" id="ARBA00022801"/>
    </source>
</evidence>
<feature type="signal peptide" evidence="3">
    <location>
        <begin position="1"/>
        <end position="19"/>
    </location>
</feature>
<dbReference type="AlphaFoldDB" id="A0A6A6W818"/>
<dbReference type="OrthoDB" id="426718at2759"/>
<name>A0A6A6W818_9PEZI</name>
<sequence>MPLTTTIITFVIYALGVYAVPSPRRLESRAVDATTFTALSHMEQFAAAAYCPGNNNSPNTKLSCAPADTCPLVEAANTNTLFEFENSLITDVTGYVATDTTNSLVVVSFRGSQSVRNWISNLNFLLVPTDLCATCFAHDGFWTSWAEARSGVLAAIMTAANSHPGFQLVVTGHSLGGAIATLAAAELRKKGYTAQLYTYGAPRIGNKGISNFITTQGGNFRVTHKNDPVPKLPPRLGYVHIAPEYYITSANNVTVTPSDIQVFQTGDSSSGNAGDGGLDTDAHGWYFNRISACSDGDFELKKRDEEKR</sequence>
<keyword evidence="1 3" id="KW-0732">Signal</keyword>
<evidence type="ECO:0000313" key="6">
    <source>
        <dbReference type="Proteomes" id="UP000799437"/>
    </source>
</evidence>
<keyword evidence="2" id="KW-0378">Hydrolase</keyword>
<dbReference type="Pfam" id="PF01764">
    <property type="entry name" value="Lipase_3"/>
    <property type="match status" value="1"/>
</dbReference>
<feature type="domain" description="Fungal lipase-type" evidence="4">
    <location>
        <begin position="106"/>
        <end position="235"/>
    </location>
</feature>
<protein>
    <submittedName>
        <fullName evidence="5">Extracellular lipase</fullName>
    </submittedName>
</protein>
<dbReference type="GO" id="GO:0016787">
    <property type="term" value="F:hydrolase activity"/>
    <property type="evidence" value="ECO:0007669"/>
    <property type="project" value="UniProtKB-KW"/>
</dbReference>
<dbReference type="Gene3D" id="3.40.50.1820">
    <property type="entry name" value="alpha/beta hydrolase"/>
    <property type="match status" value="1"/>
</dbReference>
<dbReference type="SUPFAM" id="SSF53474">
    <property type="entry name" value="alpha/beta-Hydrolases"/>
    <property type="match status" value="1"/>
</dbReference>
<dbReference type="InterPro" id="IPR051299">
    <property type="entry name" value="AB_hydrolase_lip/est"/>
</dbReference>